<keyword evidence="2" id="KW-1003">Cell membrane</keyword>
<sequence length="261" mass="28993">MHNHHEVGTVDSSSLLGLGILISCLILPYLIAVYASNKKKRKWPLYRIVLWSAGIVCISLSILGPIAKMAHTSFQAHMATHLLLGMLGPLLLVFSAPMTLLVRTLPVRFARKVSKFLKSTYIQFVSHPITASILNIGGLWILYTTDLFNLMHSSTVLYIFIHFHVFLAGYIFTVSMINVDLSPRRTSFQLRAVVLVLAMAGHSILSKWIYANPPVGIEQADAKVGAMLMYYGGDLIDLIIVIAVCAQYFKLKQPEPVLLKA</sequence>
<keyword evidence="3 6" id="KW-0812">Transmembrane</keyword>
<name>A0A432LAT8_9BACI</name>
<dbReference type="AlphaFoldDB" id="A0A432LAT8"/>
<protein>
    <submittedName>
        <fullName evidence="7">Cytochrome c oxidase assembly protein</fullName>
    </submittedName>
</protein>
<feature type="transmembrane region" description="Helical" evidence="6">
    <location>
        <begin position="190"/>
        <end position="210"/>
    </location>
</feature>
<dbReference type="Pfam" id="PF09678">
    <property type="entry name" value="Caa3_CtaG"/>
    <property type="match status" value="1"/>
</dbReference>
<dbReference type="GO" id="GO:0005886">
    <property type="term" value="C:plasma membrane"/>
    <property type="evidence" value="ECO:0007669"/>
    <property type="project" value="UniProtKB-SubCell"/>
</dbReference>
<comment type="caution">
    <text evidence="7">The sequence shown here is derived from an EMBL/GenBank/DDBJ whole genome shotgun (WGS) entry which is preliminary data.</text>
</comment>
<comment type="subcellular location">
    <subcellularLocation>
        <location evidence="1">Cell membrane</location>
        <topology evidence="1">Multi-pass membrane protein</topology>
    </subcellularLocation>
</comment>
<keyword evidence="4 6" id="KW-1133">Transmembrane helix</keyword>
<feature type="transmembrane region" description="Helical" evidence="6">
    <location>
        <begin position="230"/>
        <end position="249"/>
    </location>
</feature>
<feature type="transmembrane region" description="Helical" evidence="6">
    <location>
        <begin position="121"/>
        <end position="143"/>
    </location>
</feature>
<feature type="transmembrane region" description="Helical" evidence="6">
    <location>
        <begin position="155"/>
        <end position="178"/>
    </location>
</feature>
<evidence type="ECO:0000256" key="1">
    <source>
        <dbReference type="ARBA" id="ARBA00004651"/>
    </source>
</evidence>
<reference evidence="7 8" key="1">
    <citation type="submission" date="2018-12" db="EMBL/GenBank/DDBJ databases">
        <title>Lysinibacillus antri sp. nov., isolated from a cave soil.</title>
        <authorList>
            <person name="Narsing Rao M.P."/>
            <person name="Zhang H."/>
            <person name="Dong Z.-Y."/>
            <person name="Niu X.-K."/>
            <person name="Zhang K."/>
            <person name="Fang B.-Z."/>
            <person name="Kang Y.-Q."/>
            <person name="Xiao M."/>
            <person name="Li W.-J."/>
        </authorList>
    </citation>
    <scope>NUCLEOTIDE SEQUENCE [LARGE SCALE GENOMIC DNA]</scope>
    <source>
        <strain evidence="7 8">SYSU K30002</strain>
    </source>
</reference>
<proteinExistence type="predicted"/>
<accession>A0A432LAT8</accession>
<feature type="transmembrane region" description="Helical" evidence="6">
    <location>
        <begin position="79"/>
        <end position="101"/>
    </location>
</feature>
<evidence type="ECO:0000256" key="6">
    <source>
        <dbReference type="SAM" id="Phobius"/>
    </source>
</evidence>
<dbReference type="RefSeq" id="WP_126659324.1">
    <property type="nucleotide sequence ID" value="NZ_RYYR01000014.1"/>
</dbReference>
<dbReference type="Proteomes" id="UP000287910">
    <property type="component" value="Unassembled WGS sequence"/>
</dbReference>
<dbReference type="InterPro" id="IPR019108">
    <property type="entry name" value="Caa3_assmbl_CtaG-rel"/>
</dbReference>
<evidence type="ECO:0000256" key="5">
    <source>
        <dbReference type="ARBA" id="ARBA00023136"/>
    </source>
</evidence>
<evidence type="ECO:0000256" key="3">
    <source>
        <dbReference type="ARBA" id="ARBA00022692"/>
    </source>
</evidence>
<feature type="transmembrane region" description="Helical" evidence="6">
    <location>
        <begin position="15"/>
        <end position="36"/>
    </location>
</feature>
<keyword evidence="5 6" id="KW-0472">Membrane</keyword>
<evidence type="ECO:0000313" key="7">
    <source>
        <dbReference type="EMBL" id="RUL51742.1"/>
    </source>
</evidence>
<dbReference type="EMBL" id="RYYR01000014">
    <property type="protein sequence ID" value="RUL51742.1"/>
    <property type="molecule type" value="Genomic_DNA"/>
</dbReference>
<evidence type="ECO:0000313" key="8">
    <source>
        <dbReference type="Proteomes" id="UP000287910"/>
    </source>
</evidence>
<evidence type="ECO:0000256" key="2">
    <source>
        <dbReference type="ARBA" id="ARBA00022475"/>
    </source>
</evidence>
<evidence type="ECO:0000256" key="4">
    <source>
        <dbReference type="ARBA" id="ARBA00022989"/>
    </source>
</evidence>
<feature type="transmembrane region" description="Helical" evidence="6">
    <location>
        <begin position="48"/>
        <end position="67"/>
    </location>
</feature>
<organism evidence="7 8">
    <name type="scientific">Lysinibacillus antri</name>
    <dbReference type="NCBI Taxonomy" id="2498145"/>
    <lineage>
        <taxon>Bacteria</taxon>
        <taxon>Bacillati</taxon>
        <taxon>Bacillota</taxon>
        <taxon>Bacilli</taxon>
        <taxon>Bacillales</taxon>
        <taxon>Bacillaceae</taxon>
        <taxon>Lysinibacillus</taxon>
    </lineage>
</organism>
<gene>
    <name evidence="7" type="ORF">EK386_11555</name>
</gene>
<keyword evidence="8" id="KW-1185">Reference proteome</keyword>